<dbReference type="OrthoDB" id="5030973at2759"/>
<dbReference type="HOGENOM" id="CLU_980378_0_0_1"/>
<dbReference type="AlphaFoldDB" id="A0A0C3GQP2"/>
<gene>
    <name evidence="1" type="ORF">OIDMADRAFT_146958</name>
</gene>
<protein>
    <submittedName>
        <fullName evidence="1">Uncharacterized protein</fullName>
    </submittedName>
</protein>
<evidence type="ECO:0000313" key="2">
    <source>
        <dbReference type="Proteomes" id="UP000054321"/>
    </source>
</evidence>
<name>A0A0C3GQP2_OIDMZ</name>
<reference evidence="1 2" key="1">
    <citation type="submission" date="2014-04" db="EMBL/GenBank/DDBJ databases">
        <authorList>
            <consortium name="DOE Joint Genome Institute"/>
            <person name="Kuo A."/>
            <person name="Martino E."/>
            <person name="Perotto S."/>
            <person name="Kohler A."/>
            <person name="Nagy L.G."/>
            <person name="Floudas D."/>
            <person name="Copeland A."/>
            <person name="Barry K.W."/>
            <person name="Cichocki N."/>
            <person name="Veneault-Fourrey C."/>
            <person name="LaButti K."/>
            <person name="Lindquist E.A."/>
            <person name="Lipzen A."/>
            <person name="Lundell T."/>
            <person name="Morin E."/>
            <person name="Murat C."/>
            <person name="Sun H."/>
            <person name="Tunlid A."/>
            <person name="Henrissat B."/>
            <person name="Grigoriev I.V."/>
            <person name="Hibbett D.S."/>
            <person name="Martin F."/>
            <person name="Nordberg H.P."/>
            <person name="Cantor M.N."/>
            <person name="Hua S.X."/>
        </authorList>
    </citation>
    <scope>NUCLEOTIDE SEQUENCE [LARGE SCALE GENOMIC DNA]</scope>
    <source>
        <strain evidence="1 2">Zn</strain>
    </source>
</reference>
<accession>A0A0C3GQP2</accession>
<keyword evidence="2" id="KW-1185">Reference proteome</keyword>
<evidence type="ECO:0000313" key="1">
    <source>
        <dbReference type="EMBL" id="KIM98365.1"/>
    </source>
</evidence>
<dbReference type="Proteomes" id="UP000054321">
    <property type="component" value="Unassembled WGS sequence"/>
</dbReference>
<reference evidence="2" key="2">
    <citation type="submission" date="2015-01" db="EMBL/GenBank/DDBJ databases">
        <title>Evolutionary Origins and Diversification of the Mycorrhizal Mutualists.</title>
        <authorList>
            <consortium name="DOE Joint Genome Institute"/>
            <consortium name="Mycorrhizal Genomics Consortium"/>
            <person name="Kohler A."/>
            <person name="Kuo A."/>
            <person name="Nagy L.G."/>
            <person name="Floudas D."/>
            <person name="Copeland A."/>
            <person name="Barry K.W."/>
            <person name="Cichocki N."/>
            <person name="Veneault-Fourrey C."/>
            <person name="LaButti K."/>
            <person name="Lindquist E.A."/>
            <person name="Lipzen A."/>
            <person name="Lundell T."/>
            <person name="Morin E."/>
            <person name="Murat C."/>
            <person name="Riley R."/>
            <person name="Ohm R."/>
            <person name="Sun H."/>
            <person name="Tunlid A."/>
            <person name="Henrissat B."/>
            <person name="Grigoriev I.V."/>
            <person name="Hibbett D.S."/>
            <person name="Martin F."/>
        </authorList>
    </citation>
    <scope>NUCLEOTIDE SEQUENCE [LARGE SCALE GENOMIC DNA]</scope>
    <source>
        <strain evidence="2">Zn</strain>
    </source>
</reference>
<dbReference type="InParanoid" id="A0A0C3GQP2"/>
<sequence length="284" mass="31819">MTEGKADIPLSWRERELIFTEEKGQGQLRPQRNKGGELRPKITHHTNLLGQKIYAGVNRVHWGTYLGKPACLLVVRFRFYFDKGLFRLKKAAITICINNYPQPVAANDARPDPIVCVYSPKHVWGEPTEAEKETHWEIAARCSIPVGPAELGAEGSRGSSSKINVEHAVEIAGMDEPEYDKDYPNKVIFEIDENEKTGKGIPKELYFGVVVQHVGDIQAELTTNIGDATALPWSKDDPIILQTGKTFGNMPTSLSGDFDQWTDDDWTVLVPYIEERGNVKQGRT</sequence>
<organism evidence="1 2">
    <name type="scientific">Oidiodendron maius (strain Zn)</name>
    <dbReference type="NCBI Taxonomy" id="913774"/>
    <lineage>
        <taxon>Eukaryota</taxon>
        <taxon>Fungi</taxon>
        <taxon>Dikarya</taxon>
        <taxon>Ascomycota</taxon>
        <taxon>Pezizomycotina</taxon>
        <taxon>Leotiomycetes</taxon>
        <taxon>Leotiomycetes incertae sedis</taxon>
        <taxon>Myxotrichaceae</taxon>
        <taxon>Oidiodendron</taxon>
    </lineage>
</organism>
<proteinExistence type="predicted"/>
<dbReference type="EMBL" id="KN832880">
    <property type="protein sequence ID" value="KIM98365.1"/>
    <property type="molecule type" value="Genomic_DNA"/>
</dbReference>